<dbReference type="PANTHER" id="PTHR42718">
    <property type="entry name" value="MAJOR FACILITATOR SUPERFAMILY MULTIDRUG TRANSPORTER MFSC"/>
    <property type="match status" value="1"/>
</dbReference>
<gene>
    <name evidence="9" type="ORF">KU392_05750</name>
</gene>
<keyword evidence="10" id="KW-1185">Reference proteome</keyword>
<accession>A0ABS6NM89</accession>
<dbReference type="SUPFAM" id="SSF103473">
    <property type="entry name" value="MFS general substrate transporter"/>
    <property type="match status" value="1"/>
</dbReference>
<dbReference type="Gene3D" id="1.20.1720.10">
    <property type="entry name" value="Multidrug resistance protein D"/>
    <property type="match status" value="1"/>
</dbReference>
<evidence type="ECO:0000256" key="4">
    <source>
        <dbReference type="ARBA" id="ARBA00022692"/>
    </source>
</evidence>
<dbReference type="InterPro" id="IPR004638">
    <property type="entry name" value="EmrB-like"/>
</dbReference>
<sequence>MSTESNHHVKPDKTQHATAIRLIPFIVGCALFMQMLDSSVVAMALPMMADTFNTTAVRMNIAITAYLIAVAIFVPVCGWAADHFGAKRIFLLAILLFCLTSLGCSMAPTFETFIFFRFMQGIAGAMMVPVGRIIMLKTVPREQLLKATAFLSIPALLGPMLGPPLGGFIVTVTSWHWIFLINIPMGMLGIFMVLKYIQEYRTENPPRLDWPGFILSGIAMASCVYGFESLAKNQGFINAYFLLAISFVSGILYWFHAKRVANPIIDLSLLKIQSFAISIIAGNLCRFAIGSTPFLLALLLQIGFNYSPLSAGLITFAGALGALAMKFVAIPILKKFGFRRVLTVNAVITGLFIMACALFTLETPVWLMTMTLLFGGFFRSLEFTSVNTLSFANIKPEKMSQASSFSATAQQVGISMGMGIATLSIDLSMRLNGSPTPSIQDIKSGFIVIGAASILSALWFYRLEKSAGSGMY</sequence>
<organism evidence="9 10">
    <name type="scientific">Advenella alkanexedens</name>
    <dbReference type="NCBI Taxonomy" id="1481665"/>
    <lineage>
        <taxon>Bacteria</taxon>
        <taxon>Pseudomonadati</taxon>
        <taxon>Pseudomonadota</taxon>
        <taxon>Betaproteobacteria</taxon>
        <taxon>Burkholderiales</taxon>
        <taxon>Alcaligenaceae</taxon>
    </lineage>
</organism>
<feature type="transmembrane region" description="Helical" evidence="7">
    <location>
        <begin position="57"/>
        <end position="77"/>
    </location>
</feature>
<feature type="transmembrane region" description="Helical" evidence="7">
    <location>
        <begin position="445"/>
        <end position="463"/>
    </location>
</feature>
<feature type="transmembrane region" description="Helical" evidence="7">
    <location>
        <begin position="89"/>
        <end position="108"/>
    </location>
</feature>
<evidence type="ECO:0000313" key="9">
    <source>
        <dbReference type="EMBL" id="MBV4396762.1"/>
    </source>
</evidence>
<dbReference type="NCBIfam" id="TIGR00711">
    <property type="entry name" value="efflux_EmrB"/>
    <property type="match status" value="1"/>
</dbReference>
<feature type="transmembrane region" description="Helical" evidence="7">
    <location>
        <begin position="309"/>
        <end position="329"/>
    </location>
</feature>
<dbReference type="Gene3D" id="1.20.1250.20">
    <property type="entry name" value="MFS general substrate transporter like domains"/>
    <property type="match status" value="1"/>
</dbReference>
<evidence type="ECO:0000256" key="3">
    <source>
        <dbReference type="ARBA" id="ARBA00022475"/>
    </source>
</evidence>
<evidence type="ECO:0000256" key="6">
    <source>
        <dbReference type="ARBA" id="ARBA00023136"/>
    </source>
</evidence>
<dbReference type="Proteomes" id="UP000722165">
    <property type="component" value="Unassembled WGS sequence"/>
</dbReference>
<keyword evidence="2" id="KW-0813">Transport</keyword>
<feature type="transmembrane region" description="Helical" evidence="7">
    <location>
        <begin position="239"/>
        <end position="257"/>
    </location>
</feature>
<feature type="transmembrane region" description="Helical" evidence="7">
    <location>
        <begin position="147"/>
        <end position="169"/>
    </location>
</feature>
<keyword evidence="4 7" id="KW-0812">Transmembrane</keyword>
<dbReference type="CDD" id="cd17503">
    <property type="entry name" value="MFS_LmrB_MDR_like"/>
    <property type="match status" value="1"/>
</dbReference>
<feature type="transmembrane region" description="Helical" evidence="7">
    <location>
        <begin position="269"/>
        <end position="289"/>
    </location>
</feature>
<keyword evidence="3" id="KW-1003">Cell membrane</keyword>
<comment type="caution">
    <text evidence="9">The sequence shown here is derived from an EMBL/GenBank/DDBJ whole genome shotgun (WGS) entry which is preliminary data.</text>
</comment>
<feature type="transmembrane region" description="Helical" evidence="7">
    <location>
        <begin position="208"/>
        <end position="227"/>
    </location>
</feature>
<evidence type="ECO:0000313" key="10">
    <source>
        <dbReference type="Proteomes" id="UP000722165"/>
    </source>
</evidence>
<dbReference type="PROSITE" id="PS50850">
    <property type="entry name" value="MFS"/>
    <property type="match status" value="1"/>
</dbReference>
<dbReference type="EMBL" id="JAHSPR010000003">
    <property type="protein sequence ID" value="MBV4396762.1"/>
    <property type="molecule type" value="Genomic_DNA"/>
</dbReference>
<dbReference type="InterPro" id="IPR020846">
    <property type="entry name" value="MFS_dom"/>
</dbReference>
<protein>
    <submittedName>
        <fullName evidence="9">DHA2 family efflux MFS transporter permease subunit</fullName>
    </submittedName>
</protein>
<evidence type="ECO:0000256" key="1">
    <source>
        <dbReference type="ARBA" id="ARBA00004651"/>
    </source>
</evidence>
<feature type="transmembrane region" description="Helical" evidence="7">
    <location>
        <begin position="175"/>
        <end position="196"/>
    </location>
</feature>
<feature type="transmembrane region" description="Helical" evidence="7">
    <location>
        <begin position="20"/>
        <end position="45"/>
    </location>
</feature>
<reference evidence="9 10" key="1">
    <citation type="submission" date="2021-06" db="EMBL/GenBank/DDBJ databases">
        <authorList>
            <person name="Lu T."/>
            <person name="Wang Q."/>
            <person name="Han X."/>
        </authorList>
    </citation>
    <scope>NUCLEOTIDE SEQUENCE [LARGE SCALE GENOMIC DNA]</scope>
    <source>
        <strain evidence="9 10">LAM0050</strain>
    </source>
</reference>
<keyword evidence="6 7" id="KW-0472">Membrane</keyword>
<dbReference type="RefSeq" id="WP_217734831.1">
    <property type="nucleotide sequence ID" value="NZ_JAHSPR010000003.1"/>
</dbReference>
<comment type="subcellular location">
    <subcellularLocation>
        <location evidence="1">Cell membrane</location>
        <topology evidence="1">Multi-pass membrane protein</topology>
    </subcellularLocation>
</comment>
<keyword evidence="5 7" id="KW-1133">Transmembrane helix</keyword>
<evidence type="ECO:0000256" key="2">
    <source>
        <dbReference type="ARBA" id="ARBA00022448"/>
    </source>
</evidence>
<proteinExistence type="predicted"/>
<evidence type="ECO:0000256" key="7">
    <source>
        <dbReference type="SAM" id="Phobius"/>
    </source>
</evidence>
<dbReference type="InterPro" id="IPR011701">
    <property type="entry name" value="MFS"/>
</dbReference>
<evidence type="ECO:0000256" key="5">
    <source>
        <dbReference type="ARBA" id="ARBA00022989"/>
    </source>
</evidence>
<feature type="domain" description="Major facilitator superfamily (MFS) profile" evidence="8">
    <location>
        <begin position="23"/>
        <end position="468"/>
    </location>
</feature>
<dbReference type="PANTHER" id="PTHR42718:SF46">
    <property type="entry name" value="BLR6921 PROTEIN"/>
    <property type="match status" value="1"/>
</dbReference>
<dbReference type="InterPro" id="IPR036259">
    <property type="entry name" value="MFS_trans_sf"/>
</dbReference>
<evidence type="ECO:0000259" key="8">
    <source>
        <dbReference type="PROSITE" id="PS50850"/>
    </source>
</evidence>
<feature type="transmembrane region" description="Helical" evidence="7">
    <location>
        <begin position="341"/>
        <end position="361"/>
    </location>
</feature>
<dbReference type="Pfam" id="PF07690">
    <property type="entry name" value="MFS_1"/>
    <property type="match status" value="1"/>
</dbReference>
<name>A0ABS6NM89_9BURK</name>
<feature type="transmembrane region" description="Helical" evidence="7">
    <location>
        <begin position="114"/>
        <end position="135"/>
    </location>
</feature>